<feature type="transmembrane region" description="Helical" evidence="1">
    <location>
        <begin position="388"/>
        <end position="411"/>
    </location>
</feature>
<dbReference type="UniPathway" id="UPA00196"/>
<proteinExistence type="inferred from homology"/>
<keyword evidence="1" id="KW-0337">GPI-anchor biosynthesis</keyword>
<dbReference type="GO" id="GO:0006506">
    <property type="term" value="P:GPI anchor biosynthetic process"/>
    <property type="evidence" value="ECO:0007669"/>
    <property type="project" value="UniProtKB-UniPathway"/>
</dbReference>
<dbReference type="STRING" id="105785.A0A2J7RKI4"/>
<feature type="transmembrane region" description="Helical" evidence="1">
    <location>
        <begin position="647"/>
        <end position="672"/>
    </location>
</feature>
<dbReference type="InParanoid" id="A0A2J7RKI4"/>
<dbReference type="AlphaFoldDB" id="A0A2J7RKI4"/>
<comment type="subcellular location">
    <subcellularLocation>
        <location evidence="1">Endoplasmic reticulum membrane</location>
        <topology evidence="1">Multi-pass membrane protein</topology>
    </subcellularLocation>
</comment>
<dbReference type="PANTHER" id="PTHR12250:SF0">
    <property type="entry name" value="GPI ETHANOLAMINE PHOSPHATE TRANSFERASE 1"/>
    <property type="match status" value="1"/>
</dbReference>
<feature type="transmembrane region" description="Helical" evidence="1">
    <location>
        <begin position="343"/>
        <end position="362"/>
    </location>
</feature>
<keyword evidence="1" id="KW-0812">Transmembrane</keyword>
<dbReference type="EMBL" id="NEVH01002728">
    <property type="protein sequence ID" value="PNF41340.1"/>
    <property type="molecule type" value="Genomic_DNA"/>
</dbReference>
<comment type="pathway">
    <text evidence="1">Glycolipid biosynthesis; glycosylphosphatidylinositol-anchor biosynthesis.</text>
</comment>
<dbReference type="InterPro" id="IPR007070">
    <property type="entry name" value="GPI_EtnP_transferase_1"/>
</dbReference>
<evidence type="ECO:0000259" key="2">
    <source>
        <dbReference type="Pfam" id="PF04987"/>
    </source>
</evidence>
<keyword evidence="1" id="KW-0472">Membrane</keyword>
<comment type="similarity">
    <text evidence="1">Belongs to the PIGG/PIGN/PIGO family. PIGN subfamily.</text>
</comment>
<sequence length="788" mass="90423">MRNACRILVGKPEGNRPLGRLRRMWVDNIKMDLREIGWDGMDWIDLAQDRDLWRALVNMGWKDNPVESDSVFDECRYTWSWGSPDILPIFAKGASGSHVYIDVYGSEVEDFSGRRSTTRLDTWVFRKVEEFLNRAKTDAVLNEKLHQDKIVFFPHLLGLDTAGHTHKPHSVDVSQADVAPLMASLIGIPVPVSSVIVASEELIALSLLGLNYYQNYYQRLLLTCVTLAFLGWIAWLLHSLVGDDSSHKKSPSFLHVQHDEVYQEHELLTFTHSRLFRGDCCVNIAFLFLVILTMSLICIQMLLLQFYIYFLLAELIWWAVAQHWATLMAAISHVRSSMGLRRLLMFFVFHVIAIEILEYWLWDPLDILSSAYWELFPRSVIKMCVVSFFYRSFLSIGMLGIAVWPIVFLLAQPVHLPLLAGWLTSCLFLALFLLLPVVGREPNTQLVVPLIFCNFHHSCQMNILFIASGVGLSPLYCSHFLPIVPTPDDRYMKMIIIHSASRMFTSYFSKPYHSCYDNEEFYPSILFHISLKSDNMHSIQILSYLCLVHMIIFTLEIQLCSTCGVTGLYVLCKSDDYQAANPKKLQITTSTFPARSCNSFVSNKTSFVLQLLRVCQLFYIVVSLFRSGNIASINSFDPNWVRCFVTVFSPFIMTLLILWKIMIPFLAVTCIYRALNIIVQVKGSKPHWRTSIAPFTSLPVMRMWVNIMFCLLQAPTGKLFFTTLLFLVLLYGLACVLTSISLWPLLEADGHCHLLRYKYEKSRVSLELGQPQNKNSVTHVTEQKQHTE</sequence>
<feature type="transmembrane region" description="Helical" evidence="1">
    <location>
        <begin position="463"/>
        <end position="484"/>
    </location>
</feature>
<dbReference type="GO" id="GO:0005789">
    <property type="term" value="C:endoplasmic reticulum membrane"/>
    <property type="evidence" value="ECO:0007669"/>
    <property type="project" value="UniProtKB-SubCell"/>
</dbReference>
<feature type="transmembrane region" description="Helical" evidence="1">
    <location>
        <begin position="418"/>
        <end position="438"/>
    </location>
</feature>
<dbReference type="EC" id="2.-.-.-" evidence="1"/>
<evidence type="ECO:0000256" key="1">
    <source>
        <dbReference type="RuleBase" id="RU367138"/>
    </source>
</evidence>
<keyword evidence="4" id="KW-1185">Reference proteome</keyword>
<dbReference type="PANTHER" id="PTHR12250">
    <property type="entry name" value="PHOSPHATIDYLINOSITOL GLYCAN, CLASS N"/>
    <property type="match status" value="1"/>
</dbReference>
<feature type="transmembrane region" description="Helical" evidence="1">
    <location>
        <begin position="220"/>
        <end position="241"/>
    </location>
</feature>
<feature type="domain" description="GPI ethanolamine phosphate transferase 1 C-terminal" evidence="2">
    <location>
        <begin position="209"/>
        <end position="683"/>
    </location>
</feature>
<feature type="transmembrane region" description="Helical" evidence="1">
    <location>
        <begin position="692"/>
        <end position="714"/>
    </location>
</feature>
<dbReference type="Pfam" id="PF04987">
    <property type="entry name" value="PigN"/>
    <property type="match status" value="1"/>
</dbReference>
<keyword evidence="1" id="KW-1133">Transmembrane helix</keyword>
<dbReference type="OrthoDB" id="2748310at2759"/>
<reference evidence="3 4" key="1">
    <citation type="submission" date="2017-12" db="EMBL/GenBank/DDBJ databases">
        <title>Hemimetabolous genomes reveal molecular basis of termite eusociality.</title>
        <authorList>
            <person name="Harrison M.C."/>
            <person name="Jongepier E."/>
            <person name="Robertson H.M."/>
            <person name="Arning N."/>
            <person name="Bitard-Feildel T."/>
            <person name="Chao H."/>
            <person name="Childers C.P."/>
            <person name="Dinh H."/>
            <person name="Doddapaneni H."/>
            <person name="Dugan S."/>
            <person name="Gowin J."/>
            <person name="Greiner C."/>
            <person name="Han Y."/>
            <person name="Hu H."/>
            <person name="Hughes D.S.T."/>
            <person name="Huylmans A.-K."/>
            <person name="Kemena C."/>
            <person name="Kremer L.P.M."/>
            <person name="Lee S.L."/>
            <person name="Lopez-Ezquerra A."/>
            <person name="Mallet L."/>
            <person name="Monroy-Kuhn J.M."/>
            <person name="Moser A."/>
            <person name="Murali S.C."/>
            <person name="Muzny D.M."/>
            <person name="Otani S."/>
            <person name="Piulachs M.-D."/>
            <person name="Poelchau M."/>
            <person name="Qu J."/>
            <person name="Schaub F."/>
            <person name="Wada-Katsumata A."/>
            <person name="Worley K.C."/>
            <person name="Xie Q."/>
            <person name="Ylla G."/>
            <person name="Poulsen M."/>
            <person name="Gibbs R.A."/>
            <person name="Schal C."/>
            <person name="Richards S."/>
            <person name="Belles X."/>
            <person name="Korb J."/>
            <person name="Bornberg-Bauer E."/>
        </authorList>
    </citation>
    <scope>NUCLEOTIDE SEQUENCE [LARGE SCALE GENOMIC DNA]</scope>
    <source>
        <tissue evidence="3">Whole body</tissue>
    </source>
</reference>
<keyword evidence="1" id="KW-0808">Transferase</keyword>
<feature type="transmembrane region" description="Helical" evidence="1">
    <location>
        <begin position="607"/>
        <end position="627"/>
    </location>
</feature>
<name>A0A2J7RKI4_9NEOP</name>
<comment type="caution">
    <text evidence="1">Lacks conserved residue(s) required for the propagation of feature annotation.</text>
</comment>
<feature type="transmembrane region" description="Helical" evidence="1">
    <location>
        <begin position="280"/>
        <end position="302"/>
    </location>
</feature>
<feature type="transmembrane region" description="Helical" evidence="1">
    <location>
        <begin position="308"/>
        <end position="331"/>
    </location>
</feature>
<comment type="caution">
    <text evidence="3">The sequence shown here is derived from an EMBL/GenBank/DDBJ whole genome shotgun (WGS) entry which is preliminary data.</text>
</comment>
<keyword evidence="1" id="KW-0256">Endoplasmic reticulum</keyword>
<organism evidence="3 4">
    <name type="scientific">Cryptotermes secundus</name>
    <dbReference type="NCBI Taxonomy" id="105785"/>
    <lineage>
        <taxon>Eukaryota</taxon>
        <taxon>Metazoa</taxon>
        <taxon>Ecdysozoa</taxon>
        <taxon>Arthropoda</taxon>
        <taxon>Hexapoda</taxon>
        <taxon>Insecta</taxon>
        <taxon>Pterygota</taxon>
        <taxon>Neoptera</taxon>
        <taxon>Polyneoptera</taxon>
        <taxon>Dictyoptera</taxon>
        <taxon>Blattodea</taxon>
        <taxon>Blattoidea</taxon>
        <taxon>Termitoidae</taxon>
        <taxon>Kalotermitidae</taxon>
        <taxon>Cryptotermitinae</taxon>
        <taxon>Cryptotermes</taxon>
    </lineage>
</organism>
<evidence type="ECO:0000313" key="3">
    <source>
        <dbReference type="EMBL" id="PNF41340.1"/>
    </source>
</evidence>
<feature type="transmembrane region" description="Helical" evidence="1">
    <location>
        <begin position="720"/>
        <end position="746"/>
    </location>
</feature>
<accession>A0A2J7RKI4</accession>
<protein>
    <recommendedName>
        <fullName evidence="1">GPI ethanolamine phosphate transferase 1</fullName>
        <ecNumber evidence="1">2.-.-.-</ecNumber>
    </recommendedName>
</protein>
<comment type="function">
    <text evidence="1">Ethanolamine phosphate transferase involved in glycosylphosphatidylinositol-anchor biosynthesis. Transfers ethanolamine phosphate to the first alpha-1,4-linked mannose of the glycosylphosphatidylinositol precursor of GPI-anchor.</text>
</comment>
<dbReference type="InterPro" id="IPR017852">
    <property type="entry name" value="GPI_EtnP_transferase_1_C"/>
</dbReference>
<dbReference type="GO" id="GO:0051377">
    <property type="term" value="F:mannose-ethanolamine phosphotransferase activity"/>
    <property type="evidence" value="ECO:0007669"/>
    <property type="project" value="UniProtKB-UniRule"/>
</dbReference>
<evidence type="ECO:0000313" key="4">
    <source>
        <dbReference type="Proteomes" id="UP000235965"/>
    </source>
</evidence>
<gene>
    <name evidence="3" type="ORF">B7P43_G16621</name>
</gene>
<dbReference type="Proteomes" id="UP000235965">
    <property type="component" value="Unassembled WGS sequence"/>
</dbReference>